<evidence type="ECO:0000256" key="5">
    <source>
        <dbReference type="ARBA" id="ARBA00022989"/>
    </source>
</evidence>
<dbReference type="SUPFAM" id="SSF53448">
    <property type="entry name" value="Nucleotide-diphospho-sugar transferases"/>
    <property type="match status" value="1"/>
</dbReference>
<proteinExistence type="predicted"/>
<evidence type="ECO:0000313" key="10">
    <source>
        <dbReference type="EMBL" id="AFL74880.1"/>
    </source>
</evidence>
<feature type="transmembrane region" description="Helical" evidence="9">
    <location>
        <begin position="383"/>
        <end position="403"/>
    </location>
</feature>
<feature type="transmembrane region" description="Helical" evidence="9">
    <location>
        <begin position="486"/>
        <end position="511"/>
    </location>
</feature>
<dbReference type="InterPro" id="IPR029044">
    <property type="entry name" value="Nucleotide-diphossugar_trans"/>
</dbReference>
<evidence type="ECO:0000256" key="8">
    <source>
        <dbReference type="ARBA" id="ARBA00023316"/>
    </source>
</evidence>
<name>I3YD12_THIV6</name>
<feature type="transmembrane region" description="Helical" evidence="9">
    <location>
        <begin position="415"/>
        <end position="440"/>
    </location>
</feature>
<accession>I3YD12</accession>
<keyword evidence="4 9" id="KW-0812">Transmembrane</keyword>
<keyword evidence="7 9" id="KW-0472">Membrane</keyword>
<feature type="transmembrane region" description="Helical" evidence="9">
    <location>
        <begin position="461"/>
        <end position="480"/>
    </location>
</feature>
<protein>
    <submittedName>
        <fullName evidence="10">Glycosyl transferase</fullName>
    </submittedName>
</protein>
<reference evidence="10 11" key="1">
    <citation type="submission" date="2012-06" db="EMBL/GenBank/DDBJ databases">
        <title>Complete sequence of Thiocystis violascens DSM 198.</title>
        <authorList>
            <consortium name="US DOE Joint Genome Institute"/>
            <person name="Lucas S."/>
            <person name="Han J."/>
            <person name="Lapidus A."/>
            <person name="Cheng J.-F."/>
            <person name="Goodwin L."/>
            <person name="Pitluck S."/>
            <person name="Peters L."/>
            <person name="Ovchinnikova G."/>
            <person name="Teshima H."/>
            <person name="Detter J.C."/>
            <person name="Han C."/>
            <person name="Tapia R."/>
            <person name="Land M."/>
            <person name="Hauser L."/>
            <person name="Kyrpides N."/>
            <person name="Ivanova N."/>
            <person name="Pagani I."/>
            <person name="Vogl K."/>
            <person name="Liu Z."/>
            <person name="Frigaard N.-U."/>
            <person name="Bryant D."/>
            <person name="Woyke T."/>
        </authorList>
    </citation>
    <scope>NUCLEOTIDE SEQUENCE [LARGE SCALE GENOMIC DNA]</scope>
    <source>
        <strain evidence="11">ATCC 17096 / DSM 198 / 6111</strain>
    </source>
</reference>
<dbReference type="HOGENOM" id="CLU_012856_4_1_6"/>
<feature type="transmembrane region" description="Helical" evidence="9">
    <location>
        <begin position="354"/>
        <end position="376"/>
    </location>
</feature>
<keyword evidence="8" id="KW-0961">Cell wall biogenesis/degradation</keyword>
<feature type="transmembrane region" description="Helical" evidence="9">
    <location>
        <begin position="47"/>
        <end position="68"/>
    </location>
</feature>
<evidence type="ECO:0000256" key="9">
    <source>
        <dbReference type="SAM" id="Phobius"/>
    </source>
</evidence>
<comment type="subcellular location">
    <subcellularLocation>
        <location evidence="1">Golgi apparatus membrane</location>
        <topology evidence="1">Multi-pass membrane protein</topology>
    </subcellularLocation>
</comment>
<dbReference type="KEGG" id="tvi:Thivi_2991"/>
<dbReference type="GO" id="GO:0016757">
    <property type="term" value="F:glycosyltransferase activity"/>
    <property type="evidence" value="ECO:0007669"/>
    <property type="project" value="UniProtKB-KW"/>
</dbReference>
<keyword evidence="6" id="KW-0333">Golgi apparatus</keyword>
<dbReference type="AlphaFoldDB" id="I3YD12"/>
<dbReference type="eggNOG" id="COG1215">
    <property type="taxonomic scope" value="Bacteria"/>
</dbReference>
<evidence type="ECO:0000256" key="3">
    <source>
        <dbReference type="ARBA" id="ARBA00022679"/>
    </source>
</evidence>
<dbReference type="STRING" id="765911.Thivi_2991"/>
<dbReference type="PANTHER" id="PTHR32044:SF80">
    <property type="entry name" value="XYLOGLUCAN GLYCOSYLTRANSFERASE 2-RELATED"/>
    <property type="match status" value="1"/>
</dbReference>
<dbReference type="PANTHER" id="PTHR32044">
    <property type="entry name" value="GLUCOMANNAN 4-BETA-MANNOSYLTRANSFERASE 9"/>
    <property type="match status" value="1"/>
</dbReference>
<keyword evidence="2" id="KW-0328">Glycosyltransferase</keyword>
<organism evidence="10 11">
    <name type="scientific">Thiocystis violascens (strain ATCC 17096 / DSM 198 / 6111)</name>
    <name type="common">Chromatium violascens</name>
    <dbReference type="NCBI Taxonomy" id="765911"/>
    <lineage>
        <taxon>Bacteria</taxon>
        <taxon>Pseudomonadati</taxon>
        <taxon>Pseudomonadota</taxon>
        <taxon>Gammaproteobacteria</taxon>
        <taxon>Chromatiales</taxon>
        <taxon>Chromatiaceae</taxon>
        <taxon>Thiocystis</taxon>
    </lineage>
</organism>
<dbReference type="Proteomes" id="UP000006062">
    <property type="component" value="Chromosome"/>
</dbReference>
<evidence type="ECO:0000256" key="1">
    <source>
        <dbReference type="ARBA" id="ARBA00004653"/>
    </source>
</evidence>
<keyword evidence="3 10" id="KW-0808">Transferase</keyword>
<dbReference type="Gene3D" id="3.90.550.10">
    <property type="entry name" value="Spore Coat Polysaccharide Biosynthesis Protein SpsA, Chain A"/>
    <property type="match status" value="1"/>
</dbReference>
<keyword evidence="5 9" id="KW-1133">Transmembrane helix</keyword>
<sequence length="518" mass="56590">MSETDSRNTHLKFFASFAPLRFNPPDLGFIHFTDIQPMLATELTVELLLTLCLVILTIFSFNLALLTLARILTPKRRLAIATPEEAALPRVLVQLPLFNEGDLVERILAAVIALDWPRDRLQIQVLDDSVDGSLALSRQAVAALHQDGIEIELLHRVQRTAFKAGALAAGLERSDAPYVAIFDADFIPPADFLRRTVGALIAQPGLAYVQARWAHLNRDESLLTRIQARLLDSHFGVEQEARWRLGLPIPFNGTCGVWRRAAIEDAGGWEGDTLTEDLDLSLRARLRGWRSGYLKDLSVPGALPVSTRAWRIQQFRWTKGFVQCFVKLMPLIWASPALPRWQKLMISLQIGQPLAFLLGATCLVLGLPFIAGAMVADGTLGRVAIVTSLLGFAAPIGFLLLAGTRGGARETALEVFGALALTSGLLLSNARGGLEALLGYRTEFVRTPKARVQSGPYAARWSYGLIELSAGLGLLGFVLLEQPIAAIYLAMVISGLLGVGTLQMLDGFALVKQPDTRH</sequence>
<dbReference type="FunFam" id="3.90.550.10:FF:000057">
    <property type="entry name" value="Glycosyltransferase-like protein, family 2"/>
    <property type="match status" value="1"/>
</dbReference>
<evidence type="ECO:0000256" key="4">
    <source>
        <dbReference type="ARBA" id="ARBA00022692"/>
    </source>
</evidence>
<dbReference type="GO" id="GO:0071555">
    <property type="term" value="P:cell wall organization"/>
    <property type="evidence" value="ECO:0007669"/>
    <property type="project" value="UniProtKB-KW"/>
</dbReference>
<keyword evidence="11" id="KW-1185">Reference proteome</keyword>
<evidence type="ECO:0000256" key="7">
    <source>
        <dbReference type="ARBA" id="ARBA00023136"/>
    </source>
</evidence>
<evidence type="ECO:0000313" key="11">
    <source>
        <dbReference type="Proteomes" id="UP000006062"/>
    </source>
</evidence>
<gene>
    <name evidence="10" type="ordered locus">Thivi_2991</name>
</gene>
<evidence type="ECO:0000256" key="6">
    <source>
        <dbReference type="ARBA" id="ARBA00023034"/>
    </source>
</evidence>
<evidence type="ECO:0000256" key="2">
    <source>
        <dbReference type="ARBA" id="ARBA00022676"/>
    </source>
</evidence>
<dbReference type="Pfam" id="PF13641">
    <property type="entry name" value="Glyco_tranf_2_3"/>
    <property type="match status" value="1"/>
</dbReference>
<dbReference type="EMBL" id="CP003154">
    <property type="protein sequence ID" value="AFL74880.1"/>
    <property type="molecule type" value="Genomic_DNA"/>
</dbReference>